<feature type="domain" description="MannoseP isomerase/GMP-like beta-helix" evidence="2">
    <location>
        <begin position="309"/>
        <end position="363"/>
    </location>
</feature>
<evidence type="ECO:0000313" key="3">
    <source>
        <dbReference type="EMBL" id="KKS97173.1"/>
    </source>
</evidence>
<dbReference type="InterPro" id="IPR029044">
    <property type="entry name" value="Nucleotide-diphossugar_trans"/>
</dbReference>
<dbReference type="SUPFAM" id="SSF159283">
    <property type="entry name" value="Guanosine diphospho-D-mannose pyrophosphorylase/mannose-6-phosphate isomerase linker domain"/>
    <property type="match status" value="1"/>
</dbReference>
<comment type="caution">
    <text evidence="3">The sequence shown here is derived from an EMBL/GenBank/DDBJ whole genome shotgun (WGS) entry which is preliminary data.</text>
</comment>
<dbReference type="CDD" id="cd02509">
    <property type="entry name" value="GDP-M1P_Guanylyltransferase"/>
    <property type="match status" value="1"/>
</dbReference>
<dbReference type="SUPFAM" id="SSF53448">
    <property type="entry name" value="Nucleotide-diphospho-sugar transferases"/>
    <property type="match status" value="1"/>
</dbReference>
<gene>
    <name evidence="3" type="ORF">UV74_C0013G0295</name>
</gene>
<keyword evidence="3" id="KW-0548">Nucleotidyltransferase</keyword>
<dbReference type="InterPro" id="IPR005835">
    <property type="entry name" value="NTP_transferase_dom"/>
</dbReference>
<dbReference type="EMBL" id="LCFQ01000013">
    <property type="protein sequence ID" value="KKS97173.1"/>
    <property type="molecule type" value="Genomic_DNA"/>
</dbReference>
<evidence type="ECO:0000313" key="4">
    <source>
        <dbReference type="Proteomes" id="UP000034090"/>
    </source>
</evidence>
<name>A0A0G1GE80_9BACT</name>
<dbReference type="InterPro" id="IPR051161">
    <property type="entry name" value="Mannose-6P_isomerase_type2"/>
</dbReference>
<dbReference type="GO" id="GO:0009298">
    <property type="term" value="P:GDP-mannose biosynthetic process"/>
    <property type="evidence" value="ECO:0007669"/>
    <property type="project" value="TreeGrafter"/>
</dbReference>
<dbReference type="PANTHER" id="PTHR46390:SF1">
    <property type="entry name" value="MANNOSE-1-PHOSPHATE GUANYLYLTRANSFERASE"/>
    <property type="match status" value="1"/>
</dbReference>
<dbReference type="Pfam" id="PF00483">
    <property type="entry name" value="NTP_transferase"/>
    <property type="match status" value="1"/>
</dbReference>
<dbReference type="PATRIC" id="fig|1618578.3.peg.646"/>
<keyword evidence="3" id="KW-0808">Transferase</keyword>
<organism evidence="3 4">
    <name type="scientific">Candidatus Woesebacteria bacterium GW2011_GWB1_43_14</name>
    <dbReference type="NCBI Taxonomy" id="1618578"/>
    <lineage>
        <taxon>Bacteria</taxon>
        <taxon>Candidatus Woeseibacteriota</taxon>
    </lineage>
</organism>
<dbReference type="Proteomes" id="UP000034090">
    <property type="component" value="Unassembled WGS sequence"/>
</dbReference>
<dbReference type="Pfam" id="PF22640">
    <property type="entry name" value="ManC_GMP_beta-helix"/>
    <property type="match status" value="1"/>
</dbReference>
<dbReference type="STRING" id="1618578.UV74_C0013G0295"/>
<dbReference type="Gene3D" id="3.90.550.10">
    <property type="entry name" value="Spore Coat Polysaccharide Biosynthesis Protein SpsA, Chain A"/>
    <property type="match status" value="1"/>
</dbReference>
<dbReference type="GO" id="GO:0004475">
    <property type="term" value="F:mannose-1-phosphate guanylyltransferase (GTP) activity"/>
    <property type="evidence" value="ECO:0007669"/>
    <property type="project" value="InterPro"/>
</dbReference>
<proteinExistence type="predicted"/>
<evidence type="ECO:0000259" key="2">
    <source>
        <dbReference type="Pfam" id="PF22640"/>
    </source>
</evidence>
<dbReference type="AlphaFoldDB" id="A0A0G1GE80"/>
<reference evidence="3 4" key="1">
    <citation type="journal article" date="2015" name="Nature">
        <title>rRNA introns, odd ribosomes, and small enigmatic genomes across a large radiation of phyla.</title>
        <authorList>
            <person name="Brown C.T."/>
            <person name="Hug L.A."/>
            <person name="Thomas B.C."/>
            <person name="Sharon I."/>
            <person name="Castelle C.J."/>
            <person name="Singh A."/>
            <person name="Wilkins M.J."/>
            <person name="Williams K.H."/>
            <person name="Banfield J.F."/>
        </authorList>
    </citation>
    <scope>NUCLEOTIDE SEQUENCE [LARGE SCALE GENOMIC DNA]</scope>
</reference>
<protein>
    <submittedName>
        <fullName evidence="3">Mannose-1-phosphate guanylyltransferase (GDP)</fullName>
    </submittedName>
</protein>
<dbReference type="InterPro" id="IPR049577">
    <property type="entry name" value="GMPP_N"/>
</dbReference>
<dbReference type="InterPro" id="IPR054566">
    <property type="entry name" value="ManC/GMP-like_b-helix"/>
</dbReference>
<feature type="domain" description="Nucleotidyl transferase" evidence="1">
    <location>
        <begin position="12"/>
        <end position="294"/>
    </location>
</feature>
<sequence length="372" mass="41710">MSEENYKKHLYALILAGGGGTRLWPRSREKTPKQFLKLFGGKTLTQITAKRFRKILPWQRIYCVTVSDAYKRELLRELPGFVPGNIIVEPARRETGPAHGIGAVYIQNRDPDAVIITESVDRLVKPVPTYLKTLKVAAQVAYDQKVMVAIGVEPRYPNVGYGHIKKGAEIDKVNGVKFFKLEKFVEKPPLALAKKYTSSGKYLWNAGQFVWRADVLLASIKKHEPKISSALDKISGAIGTENEKEMVARVYKSMPKISIDYAVAERDRNFVLVSADFFWTDIGDWKEVWENLAKDNVGNVIIDGDEPGGEVINIDTSDALVHKDGRLIALVDVDNIIIVDTKDALLVCSKSMAQNVKKIVQELKERKDTSLL</sequence>
<evidence type="ECO:0000259" key="1">
    <source>
        <dbReference type="Pfam" id="PF00483"/>
    </source>
</evidence>
<dbReference type="PANTHER" id="PTHR46390">
    <property type="entry name" value="MANNOSE-1-PHOSPHATE GUANYLYLTRANSFERASE"/>
    <property type="match status" value="1"/>
</dbReference>
<accession>A0A0G1GE80</accession>